<dbReference type="EMBL" id="BNBO01000069">
    <property type="protein sequence ID" value="GHH83880.1"/>
    <property type="molecule type" value="Genomic_DNA"/>
</dbReference>
<evidence type="ECO:0000259" key="2">
    <source>
        <dbReference type="Pfam" id="PF17128"/>
    </source>
</evidence>
<dbReference type="InterPro" id="IPR019734">
    <property type="entry name" value="TPR_rpt"/>
</dbReference>
<dbReference type="InterPro" id="IPR011990">
    <property type="entry name" value="TPR-like_helical_dom_sf"/>
</dbReference>
<dbReference type="Proteomes" id="UP000617734">
    <property type="component" value="Unassembled WGS sequence"/>
</dbReference>
<accession>A0A919GH61</accession>
<feature type="repeat" description="TPR" evidence="1">
    <location>
        <begin position="513"/>
        <end position="546"/>
    </location>
</feature>
<dbReference type="RefSeq" id="WP_190215124.1">
    <property type="nucleotide sequence ID" value="NZ_BNBO01000069.1"/>
</dbReference>
<dbReference type="Gene3D" id="1.25.40.10">
    <property type="entry name" value="Tetratricopeptide repeat domain"/>
    <property type="match status" value="1"/>
</dbReference>
<reference evidence="3" key="2">
    <citation type="submission" date="2020-09" db="EMBL/GenBank/DDBJ databases">
        <authorList>
            <person name="Sun Q."/>
            <person name="Ohkuma M."/>
        </authorList>
    </citation>
    <scope>NUCLEOTIDE SEQUENCE</scope>
    <source>
        <strain evidence="3">JCM 4646</strain>
    </source>
</reference>
<dbReference type="AlphaFoldDB" id="A0A919GH61"/>
<keyword evidence="4" id="KW-1185">Reference proteome</keyword>
<comment type="caution">
    <text evidence="3">The sequence shown here is derived from an EMBL/GenBank/DDBJ whole genome shotgun (WGS) entry which is preliminary data.</text>
</comment>
<evidence type="ECO:0000256" key="1">
    <source>
        <dbReference type="PROSITE-ProRule" id="PRU00339"/>
    </source>
</evidence>
<protein>
    <recommendedName>
        <fullName evidence="2">DUF5107 domain-containing protein</fullName>
    </recommendedName>
</protein>
<keyword evidence="1" id="KW-0802">TPR repeat</keyword>
<dbReference type="SUPFAM" id="SSF48452">
    <property type="entry name" value="TPR-like"/>
    <property type="match status" value="1"/>
</dbReference>
<dbReference type="PROSITE" id="PS50005">
    <property type="entry name" value="TPR"/>
    <property type="match status" value="1"/>
</dbReference>
<organism evidence="3 4">
    <name type="scientific">Kitasatospora indigofera</name>
    <dbReference type="NCBI Taxonomy" id="67307"/>
    <lineage>
        <taxon>Bacteria</taxon>
        <taxon>Bacillati</taxon>
        <taxon>Actinomycetota</taxon>
        <taxon>Actinomycetes</taxon>
        <taxon>Kitasatosporales</taxon>
        <taxon>Streptomycetaceae</taxon>
        <taxon>Kitasatospora</taxon>
    </lineage>
</organism>
<proteinExistence type="predicted"/>
<feature type="domain" description="DUF5107" evidence="2">
    <location>
        <begin position="55"/>
        <end position="331"/>
    </location>
</feature>
<name>A0A919GH61_9ACTN</name>
<dbReference type="GeneID" id="95357450"/>
<reference evidence="3" key="1">
    <citation type="journal article" date="2014" name="Int. J. Syst. Evol. Microbiol.">
        <title>Complete genome sequence of Corynebacterium casei LMG S-19264T (=DSM 44701T), isolated from a smear-ripened cheese.</title>
        <authorList>
            <consortium name="US DOE Joint Genome Institute (JGI-PGF)"/>
            <person name="Walter F."/>
            <person name="Albersmeier A."/>
            <person name="Kalinowski J."/>
            <person name="Ruckert C."/>
        </authorList>
    </citation>
    <scope>NUCLEOTIDE SEQUENCE</scope>
    <source>
        <strain evidence="3">JCM 4646</strain>
    </source>
</reference>
<gene>
    <name evidence="3" type="ORF">GCM10018781_71990</name>
</gene>
<sequence length="655" mass="72382">MSELRLTTLTLPTAPVGPVNPLPPLFGGADLHQVEDTTQADEEMRHNIGYGRVPSVMPYLMQDGYTRERAPAEHPAAVLENATLKATFLPGAGGRLWSLIHKPTGRELLFRNPVFQPANLALRGAWLAGGVEWNIATIGHTPTTCEPLHTARLTRPDGTPVLRMWEYERLRGVVYQIDAHLPDDSQVLLVHIRITNPRDTTVPMYWWSNIAVPEAPDVRVLAPADAAWQFTYDRRIRHLGLPAPHGTDLTRTTRSRDAADYFFDIPDGRRHWITALDAAGRGLVQASTRRLRGRKLFLWGQGDGGRHWQEWLSEPGQAYLEIQAGLARTQLEHLPMPAGAQWSWTEAYGLLEADPDAVHGPDWTTARDAARDSLDTLLPQSVLDAELEAAAHWVDQQPDEVLHTGSGWGALEQHRRAKAGEAPLSTPGTPFPASTLGREQQPWLELLDHGRITATDPAEPPASYQSDPAWQAPLRAADGWPAHLHLGALHAHAGDHEAARKAWQRSVELHPTPWAWRSLATLAAHTGDLQEAAQAYRHALHLAPTLLPLVLEATQLLLRAGHPHEALEHLEALDATQRALGRVRWTEARAALDAGDTDRCGHLLHEGIRIADIREGEGSLHELWYAHQQATGTSTPGLPLPRAYDFRMLAADQSG</sequence>
<evidence type="ECO:0000313" key="3">
    <source>
        <dbReference type="EMBL" id="GHH83880.1"/>
    </source>
</evidence>
<dbReference type="SMART" id="SM00028">
    <property type="entry name" value="TPR"/>
    <property type="match status" value="2"/>
</dbReference>
<evidence type="ECO:0000313" key="4">
    <source>
        <dbReference type="Proteomes" id="UP000617734"/>
    </source>
</evidence>
<dbReference type="Pfam" id="PF17128">
    <property type="entry name" value="DUF5107"/>
    <property type="match status" value="1"/>
</dbReference>
<dbReference type="InterPro" id="IPR033396">
    <property type="entry name" value="DUF5107"/>
</dbReference>